<keyword evidence="18" id="KW-1185">Reference proteome</keyword>
<dbReference type="EC" id="2.7.13.3" evidence="3"/>
<organism evidence="17 18">
    <name type="scientific">Dyadobacter luteus</name>
    <dbReference type="NCBI Taxonomy" id="2259619"/>
    <lineage>
        <taxon>Bacteria</taxon>
        <taxon>Pseudomonadati</taxon>
        <taxon>Bacteroidota</taxon>
        <taxon>Cytophagia</taxon>
        <taxon>Cytophagales</taxon>
        <taxon>Spirosomataceae</taxon>
        <taxon>Dyadobacter</taxon>
    </lineage>
</organism>
<dbReference type="SMART" id="SM00388">
    <property type="entry name" value="HisKA"/>
    <property type="match status" value="1"/>
</dbReference>
<evidence type="ECO:0000313" key="18">
    <source>
        <dbReference type="Proteomes" id="UP000256373"/>
    </source>
</evidence>
<evidence type="ECO:0000256" key="4">
    <source>
        <dbReference type="ARBA" id="ARBA00022475"/>
    </source>
</evidence>
<dbReference type="SMART" id="SM00304">
    <property type="entry name" value="HAMP"/>
    <property type="match status" value="1"/>
</dbReference>
<dbReference type="OrthoDB" id="594725at2"/>
<reference evidence="17 18" key="1">
    <citation type="submission" date="2018-07" db="EMBL/GenBank/DDBJ databases">
        <title>Dyadobacter roseus sp. nov., isolated from rose rhizosphere soil.</title>
        <authorList>
            <person name="Chen L."/>
        </authorList>
    </citation>
    <scope>NUCLEOTIDE SEQUENCE [LARGE SCALE GENOMIC DNA]</scope>
    <source>
        <strain evidence="17 18">RS19</strain>
    </source>
</reference>
<dbReference type="PROSITE" id="PS50885">
    <property type="entry name" value="HAMP"/>
    <property type="match status" value="1"/>
</dbReference>
<evidence type="ECO:0000313" key="17">
    <source>
        <dbReference type="EMBL" id="REA57544.1"/>
    </source>
</evidence>
<evidence type="ECO:0000256" key="5">
    <source>
        <dbReference type="ARBA" id="ARBA00022553"/>
    </source>
</evidence>
<dbReference type="RefSeq" id="WP_115833444.1">
    <property type="nucleotide sequence ID" value="NZ_QNUL01000027.1"/>
</dbReference>
<evidence type="ECO:0000256" key="8">
    <source>
        <dbReference type="ARBA" id="ARBA00022741"/>
    </source>
</evidence>
<feature type="domain" description="Histidine kinase" evidence="15">
    <location>
        <begin position="239"/>
        <end position="455"/>
    </location>
</feature>
<dbReference type="InterPro" id="IPR003660">
    <property type="entry name" value="HAMP_dom"/>
</dbReference>
<dbReference type="SMART" id="SM00387">
    <property type="entry name" value="HATPase_c"/>
    <property type="match status" value="1"/>
</dbReference>
<keyword evidence="11 14" id="KW-1133">Transmembrane helix</keyword>
<keyword evidence="13 14" id="KW-0472">Membrane</keyword>
<dbReference type="PRINTS" id="PR00344">
    <property type="entry name" value="BCTRLSENSOR"/>
</dbReference>
<evidence type="ECO:0000256" key="10">
    <source>
        <dbReference type="ARBA" id="ARBA00022840"/>
    </source>
</evidence>
<dbReference type="InterPro" id="IPR003594">
    <property type="entry name" value="HATPase_dom"/>
</dbReference>
<keyword evidence="4" id="KW-1003">Cell membrane</keyword>
<comment type="caution">
    <text evidence="17">The sequence shown here is derived from an EMBL/GenBank/DDBJ whole genome shotgun (WGS) entry which is preliminary data.</text>
</comment>
<evidence type="ECO:0000256" key="14">
    <source>
        <dbReference type="SAM" id="Phobius"/>
    </source>
</evidence>
<gene>
    <name evidence="17" type="ORF">DSL64_23760</name>
</gene>
<dbReference type="CDD" id="cd00075">
    <property type="entry name" value="HATPase"/>
    <property type="match status" value="1"/>
</dbReference>
<dbReference type="InterPro" id="IPR005467">
    <property type="entry name" value="His_kinase_dom"/>
</dbReference>
<keyword evidence="12" id="KW-0902">Two-component regulatory system</keyword>
<dbReference type="InterPro" id="IPR050398">
    <property type="entry name" value="HssS/ArlS-like"/>
</dbReference>
<dbReference type="PROSITE" id="PS50109">
    <property type="entry name" value="HIS_KIN"/>
    <property type="match status" value="1"/>
</dbReference>
<dbReference type="InterPro" id="IPR004358">
    <property type="entry name" value="Sig_transdc_His_kin-like_C"/>
</dbReference>
<comment type="subcellular location">
    <subcellularLocation>
        <location evidence="2">Cell membrane</location>
        <topology evidence="2">Multi-pass membrane protein</topology>
    </subcellularLocation>
</comment>
<name>A0A3D8Y5Z2_9BACT</name>
<evidence type="ECO:0000256" key="3">
    <source>
        <dbReference type="ARBA" id="ARBA00012438"/>
    </source>
</evidence>
<evidence type="ECO:0000256" key="6">
    <source>
        <dbReference type="ARBA" id="ARBA00022679"/>
    </source>
</evidence>
<dbReference type="InterPro" id="IPR003661">
    <property type="entry name" value="HisK_dim/P_dom"/>
</dbReference>
<dbReference type="Pfam" id="PF02518">
    <property type="entry name" value="HATPase_c"/>
    <property type="match status" value="1"/>
</dbReference>
<proteinExistence type="predicted"/>
<dbReference type="Gene3D" id="3.30.565.10">
    <property type="entry name" value="Histidine kinase-like ATPase, C-terminal domain"/>
    <property type="match status" value="1"/>
</dbReference>
<dbReference type="GO" id="GO:0000155">
    <property type="term" value="F:phosphorelay sensor kinase activity"/>
    <property type="evidence" value="ECO:0007669"/>
    <property type="project" value="InterPro"/>
</dbReference>
<evidence type="ECO:0000259" key="15">
    <source>
        <dbReference type="PROSITE" id="PS50109"/>
    </source>
</evidence>
<dbReference type="PANTHER" id="PTHR45528">
    <property type="entry name" value="SENSOR HISTIDINE KINASE CPXA"/>
    <property type="match status" value="1"/>
</dbReference>
<dbReference type="SUPFAM" id="SSF47384">
    <property type="entry name" value="Homodimeric domain of signal transducing histidine kinase"/>
    <property type="match status" value="1"/>
</dbReference>
<evidence type="ECO:0000256" key="9">
    <source>
        <dbReference type="ARBA" id="ARBA00022777"/>
    </source>
</evidence>
<comment type="catalytic activity">
    <reaction evidence="1">
        <text>ATP + protein L-histidine = ADP + protein N-phospho-L-histidine.</text>
        <dbReference type="EC" id="2.7.13.3"/>
    </reaction>
</comment>
<dbReference type="Gene3D" id="1.10.287.130">
    <property type="match status" value="1"/>
</dbReference>
<dbReference type="Pfam" id="PF00512">
    <property type="entry name" value="HisKA"/>
    <property type="match status" value="1"/>
</dbReference>
<evidence type="ECO:0000256" key="12">
    <source>
        <dbReference type="ARBA" id="ARBA00023012"/>
    </source>
</evidence>
<evidence type="ECO:0000259" key="16">
    <source>
        <dbReference type="PROSITE" id="PS50885"/>
    </source>
</evidence>
<dbReference type="CDD" id="cd06225">
    <property type="entry name" value="HAMP"/>
    <property type="match status" value="1"/>
</dbReference>
<dbReference type="GO" id="GO:0005524">
    <property type="term" value="F:ATP binding"/>
    <property type="evidence" value="ECO:0007669"/>
    <property type="project" value="UniProtKB-KW"/>
</dbReference>
<accession>A0A3D8Y5Z2</accession>
<dbReference type="Pfam" id="PF00672">
    <property type="entry name" value="HAMP"/>
    <property type="match status" value="1"/>
</dbReference>
<evidence type="ECO:0000256" key="13">
    <source>
        <dbReference type="ARBA" id="ARBA00023136"/>
    </source>
</evidence>
<dbReference type="InterPro" id="IPR036097">
    <property type="entry name" value="HisK_dim/P_sf"/>
</dbReference>
<dbReference type="CDD" id="cd00082">
    <property type="entry name" value="HisKA"/>
    <property type="match status" value="1"/>
</dbReference>
<keyword evidence="9 17" id="KW-0418">Kinase</keyword>
<keyword evidence="7 14" id="KW-0812">Transmembrane</keyword>
<keyword evidence="5" id="KW-0597">Phosphoprotein</keyword>
<evidence type="ECO:0000256" key="1">
    <source>
        <dbReference type="ARBA" id="ARBA00000085"/>
    </source>
</evidence>
<dbReference type="SUPFAM" id="SSF158472">
    <property type="entry name" value="HAMP domain-like"/>
    <property type="match status" value="1"/>
</dbReference>
<evidence type="ECO:0000256" key="11">
    <source>
        <dbReference type="ARBA" id="ARBA00022989"/>
    </source>
</evidence>
<keyword evidence="8" id="KW-0547">Nucleotide-binding</keyword>
<keyword evidence="10" id="KW-0067">ATP-binding</keyword>
<dbReference type="AlphaFoldDB" id="A0A3D8Y5Z2"/>
<keyword evidence="6" id="KW-0808">Transferase</keyword>
<dbReference type="Gene3D" id="6.10.340.10">
    <property type="match status" value="1"/>
</dbReference>
<feature type="domain" description="HAMP" evidence="16">
    <location>
        <begin position="178"/>
        <end position="231"/>
    </location>
</feature>
<dbReference type="GO" id="GO:0005886">
    <property type="term" value="C:plasma membrane"/>
    <property type="evidence" value="ECO:0007669"/>
    <property type="project" value="UniProtKB-SubCell"/>
</dbReference>
<feature type="transmembrane region" description="Helical" evidence="14">
    <location>
        <begin position="158"/>
        <end position="177"/>
    </location>
</feature>
<dbReference type="Proteomes" id="UP000256373">
    <property type="component" value="Unassembled WGS sequence"/>
</dbReference>
<dbReference type="PANTHER" id="PTHR45528:SF1">
    <property type="entry name" value="SENSOR HISTIDINE KINASE CPXA"/>
    <property type="match status" value="1"/>
</dbReference>
<sequence>MKIKERIAIQFTILVAALLFVFSVVVYTVSSTFRQEEFFDRLRSKARTTCRLLVKVHGIDKDLLKVIDENTLTEMLDEKVLIFNSKNDLVYSSVDDKLLTYHANLLEEVREKNSIEFVQGESEVIGLLYTEGTEPLVVLASAFDKFGKSKQDNLIKTLTWGLIVGIVITVGLGFYFAGNSLRPISHINDQISLITAQNLSQKLDEGNRKDEIAQLAINFNTVLYRLNQAFEQQKSFVSHASHELRTPLAALKSEIQLGQRFLKNDPDLEEVFDNLFSDTERLISITNNLLFLARSMENIERLKMSQVRVEDLVFLAKEEILTTSPDYKVSIDYTSIPENERETVIEGNEELLKRVFLNLIDNACKYSENHEARILIDTNETYCGVTVKDEGYGISADDLPHIFNPFYRSALTSDLPGFGIGLSICQRIVELHKGHLSVESEPGKGSSFKVQLFHI</sequence>
<dbReference type="SUPFAM" id="SSF55874">
    <property type="entry name" value="ATPase domain of HSP90 chaperone/DNA topoisomerase II/histidine kinase"/>
    <property type="match status" value="1"/>
</dbReference>
<feature type="transmembrane region" description="Helical" evidence="14">
    <location>
        <begin position="7"/>
        <end position="29"/>
    </location>
</feature>
<dbReference type="EMBL" id="QNUL01000027">
    <property type="protein sequence ID" value="REA57544.1"/>
    <property type="molecule type" value="Genomic_DNA"/>
</dbReference>
<protein>
    <recommendedName>
        <fullName evidence="3">histidine kinase</fullName>
        <ecNumber evidence="3">2.7.13.3</ecNumber>
    </recommendedName>
</protein>
<evidence type="ECO:0000256" key="7">
    <source>
        <dbReference type="ARBA" id="ARBA00022692"/>
    </source>
</evidence>
<dbReference type="InterPro" id="IPR036890">
    <property type="entry name" value="HATPase_C_sf"/>
</dbReference>
<evidence type="ECO:0000256" key="2">
    <source>
        <dbReference type="ARBA" id="ARBA00004651"/>
    </source>
</evidence>